<dbReference type="PANTHER" id="PTHR43031">
    <property type="entry name" value="FAD-DEPENDENT OXIDOREDUCTASE"/>
    <property type="match status" value="1"/>
</dbReference>
<dbReference type="SUPFAM" id="SSF52821">
    <property type="entry name" value="Rhodanese/Cell cycle control phosphatase"/>
    <property type="match status" value="1"/>
</dbReference>
<protein>
    <submittedName>
        <fullName evidence="2">Rhodanese-like domain-containing protein</fullName>
    </submittedName>
</protein>
<sequence length="101" mass="11201">MFFKPVPSISTDELEKKVTKKPQIIDVRETQEFIKGHIPGAKNIPLGTIADYTPKGKVYVICQSGMRSKKAVNFLKKQGHDVVNVRGGMMSWSGARKGGRI</sequence>
<dbReference type="SMART" id="SM00450">
    <property type="entry name" value="RHOD"/>
    <property type="match status" value="1"/>
</dbReference>
<dbReference type="InterPro" id="IPR001763">
    <property type="entry name" value="Rhodanese-like_dom"/>
</dbReference>
<dbReference type="CDD" id="cd00158">
    <property type="entry name" value="RHOD"/>
    <property type="match status" value="1"/>
</dbReference>
<comment type="caution">
    <text evidence="2">The sequence shown here is derived from an EMBL/GenBank/DDBJ whole genome shotgun (WGS) entry which is preliminary data.</text>
</comment>
<dbReference type="EMBL" id="WNJQ01000004">
    <property type="protein sequence ID" value="MBC9825446.1"/>
    <property type="molecule type" value="Genomic_DNA"/>
</dbReference>
<dbReference type="Gene3D" id="3.40.250.10">
    <property type="entry name" value="Rhodanese-like domain"/>
    <property type="match status" value="1"/>
</dbReference>
<feature type="domain" description="Rhodanese" evidence="1">
    <location>
        <begin position="18"/>
        <end position="96"/>
    </location>
</feature>
<evidence type="ECO:0000313" key="2">
    <source>
        <dbReference type="EMBL" id="MBC9825446.1"/>
    </source>
</evidence>
<organism evidence="2 3">
    <name type="scientific">Carnobacterium inhibens</name>
    <dbReference type="NCBI Taxonomy" id="147709"/>
    <lineage>
        <taxon>Bacteria</taxon>
        <taxon>Bacillati</taxon>
        <taxon>Bacillota</taxon>
        <taxon>Bacilli</taxon>
        <taxon>Lactobacillales</taxon>
        <taxon>Carnobacteriaceae</taxon>
        <taxon>Carnobacterium</taxon>
    </lineage>
</organism>
<dbReference type="InterPro" id="IPR036873">
    <property type="entry name" value="Rhodanese-like_dom_sf"/>
</dbReference>
<keyword evidence="3" id="KW-1185">Reference proteome</keyword>
<dbReference type="Pfam" id="PF00581">
    <property type="entry name" value="Rhodanese"/>
    <property type="match status" value="1"/>
</dbReference>
<evidence type="ECO:0000313" key="3">
    <source>
        <dbReference type="Proteomes" id="UP000638836"/>
    </source>
</evidence>
<dbReference type="PANTHER" id="PTHR43031:SF17">
    <property type="entry name" value="SULFURTRANSFERASE YTWF-RELATED"/>
    <property type="match status" value="1"/>
</dbReference>
<dbReference type="Proteomes" id="UP000638836">
    <property type="component" value="Unassembled WGS sequence"/>
</dbReference>
<name>A0ABR7TDL0_9LACT</name>
<dbReference type="PROSITE" id="PS50206">
    <property type="entry name" value="RHODANESE_3"/>
    <property type="match status" value="1"/>
</dbReference>
<gene>
    <name evidence="2" type="ORF">GLO26_06345</name>
</gene>
<proteinExistence type="predicted"/>
<dbReference type="InterPro" id="IPR050229">
    <property type="entry name" value="GlpE_sulfurtransferase"/>
</dbReference>
<dbReference type="PROSITE" id="PS00380">
    <property type="entry name" value="RHODANESE_1"/>
    <property type="match status" value="1"/>
</dbReference>
<evidence type="ECO:0000259" key="1">
    <source>
        <dbReference type="PROSITE" id="PS50206"/>
    </source>
</evidence>
<dbReference type="RefSeq" id="WP_023179341.1">
    <property type="nucleotide sequence ID" value="NZ_JBELZU010000011.1"/>
</dbReference>
<accession>A0ABR7TDL0</accession>
<dbReference type="InterPro" id="IPR001307">
    <property type="entry name" value="Thiosulphate_STrfase_CS"/>
</dbReference>
<reference evidence="2 3" key="1">
    <citation type="journal article" date="2020" name="Microorganisms">
        <title>New Insight into Antimicrobial Compounds from Food and Marine-Sourced Carnobacterium Species through Phenotype and Genome Analyses.</title>
        <authorList>
            <person name="Begrem S."/>
            <person name="Ivaniuk F."/>
            <person name="Gigout-Chevalier F."/>
            <person name="Kolypczuk L."/>
            <person name="Bonnetot S."/>
            <person name="Leroi F."/>
            <person name="Grovel O."/>
            <person name="Delbarre-Ladrat C."/>
            <person name="Passerini D."/>
        </authorList>
    </citation>
    <scope>NUCLEOTIDE SEQUENCE [LARGE SCALE GENOMIC DNA]</scope>
    <source>
        <strain evidence="2 3">MIP2551</strain>
    </source>
</reference>